<evidence type="ECO:0000256" key="2">
    <source>
        <dbReference type="ARBA" id="ARBA00005697"/>
    </source>
</evidence>
<sequence length="452" mass="47649">MLNKYFEYRKNKTTFETEVVAGVTTFLTMAYIMFLNPFILSGEFAGPEKGFFDFGFVFTGTIVATAIACFIMAFYGKTWPIGLAPGMGINAFVAFGVVGGMGYTPAEALAAVLLSGIFFLLVSLTPIRAWIINSIPKSLKFGIGAGIGLFLAIIGLEIMGIVGDHPVTLVTLGNIKHPLVLLGCLAFIVMIVLEKIKVKGNIIIGILVFSFLAWLPMWGWTGATIEGGNSLAKFNGIFSAPPSMGYLFDAFEGFGTGKVFAGSGITVIFTLFFIDFFDTAGTLTSVANVSGKVDKKGRVQDIDKAMLADSVGTVAGALVGTTTVTSYVESGAGVKAGGRTGMTSLVIGILFLLCLGFAPLATSLPKEIDGAALVYVAILFVRNITDIDWKDISESAPSVIAMITMPLTYSISNGIALAFISYAAIKILTGDAAKTSPAIWVVAVLSIISFSV</sequence>
<dbReference type="PIRSF" id="PIRSF005353">
    <property type="entry name" value="PbuG"/>
    <property type="match status" value="1"/>
</dbReference>
<comment type="subcellular location">
    <subcellularLocation>
        <location evidence="1">Cell membrane</location>
        <topology evidence="1">Multi-pass membrane protein</topology>
    </subcellularLocation>
</comment>
<name>A0A381SII5_9ZZZZ</name>
<evidence type="ECO:0000256" key="7">
    <source>
        <dbReference type="ARBA" id="ARBA00023136"/>
    </source>
</evidence>
<keyword evidence="6 8" id="KW-1133">Transmembrane helix</keyword>
<keyword evidence="5 8" id="KW-0812">Transmembrane</keyword>
<dbReference type="AlphaFoldDB" id="A0A381SII5"/>
<keyword evidence="7 8" id="KW-0472">Membrane</keyword>
<keyword evidence="3" id="KW-0813">Transport</keyword>
<keyword evidence="4" id="KW-1003">Cell membrane</keyword>
<evidence type="ECO:0000256" key="8">
    <source>
        <dbReference type="SAM" id="Phobius"/>
    </source>
</evidence>
<feature type="transmembrane region" description="Helical" evidence="8">
    <location>
        <begin position="82"/>
        <end position="103"/>
    </location>
</feature>
<gene>
    <name evidence="9" type="ORF">METZ01_LOCUS56103</name>
</gene>
<evidence type="ECO:0000313" key="9">
    <source>
        <dbReference type="EMBL" id="SVA03249.1"/>
    </source>
</evidence>
<dbReference type="InterPro" id="IPR026033">
    <property type="entry name" value="Azg-like_bact_archaea"/>
</dbReference>
<dbReference type="InterPro" id="IPR006043">
    <property type="entry name" value="NCS2"/>
</dbReference>
<comment type="similarity">
    <text evidence="2">Belongs to the nucleobase:cation symporter-2 (NCS2) (TC 2.A.40) family. Azg-like subfamily.</text>
</comment>
<evidence type="ECO:0000256" key="6">
    <source>
        <dbReference type="ARBA" id="ARBA00022989"/>
    </source>
</evidence>
<evidence type="ECO:0000256" key="4">
    <source>
        <dbReference type="ARBA" id="ARBA00022475"/>
    </source>
</evidence>
<evidence type="ECO:0000256" key="1">
    <source>
        <dbReference type="ARBA" id="ARBA00004651"/>
    </source>
</evidence>
<dbReference type="PANTHER" id="PTHR43337:SF1">
    <property type="entry name" value="XANTHINE_URACIL PERMEASE C887.17-RELATED"/>
    <property type="match status" value="1"/>
</dbReference>
<feature type="transmembrane region" description="Helical" evidence="8">
    <location>
        <begin position="143"/>
        <end position="163"/>
    </location>
</feature>
<dbReference type="EMBL" id="UINC01003087">
    <property type="protein sequence ID" value="SVA03249.1"/>
    <property type="molecule type" value="Genomic_DNA"/>
</dbReference>
<reference evidence="9" key="1">
    <citation type="submission" date="2018-05" db="EMBL/GenBank/DDBJ databases">
        <authorList>
            <person name="Lanie J.A."/>
            <person name="Ng W.-L."/>
            <person name="Kazmierczak K.M."/>
            <person name="Andrzejewski T.M."/>
            <person name="Davidsen T.M."/>
            <person name="Wayne K.J."/>
            <person name="Tettelin H."/>
            <person name="Glass J.I."/>
            <person name="Rusch D."/>
            <person name="Podicherti R."/>
            <person name="Tsui H.-C.T."/>
            <person name="Winkler M.E."/>
        </authorList>
    </citation>
    <scope>NUCLEOTIDE SEQUENCE</scope>
</reference>
<evidence type="ECO:0000256" key="3">
    <source>
        <dbReference type="ARBA" id="ARBA00022448"/>
    </source>
</evidence>
<feature type="transmembrane region" description="Helical" evidence="8">
    <location>
        <begin position="368"/>
        <end position="385"/>
    </location>
</feature>
<evidence type="ECO:0008006" key="10">
    <source>
        <dbReference type="Google" id="ProtNLM"/>
    </source>
</evidence>
<feature type="transmembrane region" description="Helical" evidence="8">
    <location>
        <begin position="51"/>
        <end position="75"/>
    </location>
</feature>
<dbReference type="GO" id="GO:0005886">
    <property type="term" value="C:plasma membrane"/>
    <property type="evidence" value="ECO:0007669"/>
    <property type="project" value="UniProtKB-SubCell"/>
</dbReference>
<dbReference type="Pfam" id="PF00860">
    <property type="entry name" value="Xan_ur_permease"/>
    <property type="match status" value="1"/>
</dbReference>
<feature type="transmembrane region" description="Helical" evidence="8">
    <location>
        <begin position="259"/>
        <end position="277"/>
    </location>
</feature>
<dbReference type="PANTHER" id="PTHR43337">
    <property type="entry name" value="XANTHINE/URACIL PERMEASE C887.17-RELATED"/>
    <property type="match status" value="1"/>
</dbReference>
<feature type="transmembrane region" description="Helical" evidence="8">
    <location>
        <begin position="397"/>
        <end position="420"/>
    </location>
</feature>
<organism evidence="9">
    <name type="scientific">marine metagenome</name>
    <dbReference type="NCBI Taxonomy" id="408172"/>
    <lineage>
        <taxon>unclassified sequences</taxon>
        <taxon>metagenomes</taxon>
        <taxon>ecological metagenomes</taxon>
    </lineage>
</organism>
<protein>
    <recommendedName>
        <fullName evidence="10">Xanthine/uracil/vitamin C permease</fullName>
    </recommendedName>
</protein>
<feature type="transmembrane region" description="Helical" evidence="8">
    <location>
        <begin position="20"/>
        <end position="39"/>
    </location>
</feature>
<feature type="transmembrane region" description="Helical" evidence="8">
    <location>
        <begin position="340"/>
        <end position="361"/>
    </location>
</feature>
<evidence type="ECO:0000256" key="5">
    <source>
        <dbReference type="ARBA" id="ARBA00022692"/>
    </source>
</evidence>
<feature type="transmembrane region" description="Helical" evidence="8">
    <location>
        <begin position="175"/>
        <end position="193"/>
    </location>
</feature>
<proteinExistence type="inferred from homology"/>
<dbReference type="InterPro" id="IPR045018">
    <property type="entry name" value="Azg-like"/>
</dbReference>
<feature type="transmembrane region" description="Helical" evidence="8">
    <location>
        <begin position="109"/>
        <end position="131"/>
    </location>
</feature>
<dbReference type="GO" id="GO:0005345">
    <property type="term" value="F:purine nucleobase transmembrane transporter activity"/>
    <property type="evidence" value="ECO:0007669"/>
    <property type="project" value="TreeGrafter"/>
</dbReference>
<feature type="transmembrane region" description="Helical" evidence="8">
    <location>
        <begin position="305"/>
        <end position="328"/>
    </location>
</feature>
<feature type="transmembrane region" description="Helical" evidence="8">
    <location>
        <begin position="200"/>
        <end position="220"/>
    </location>
</feature>
<accession>A0A381SII5</accession>